<feature type="compositionally biased region" description="Polar residues" evidence="3">
    <location>
        <begin position="80"/>
        <end position="110"/>
    </location>
</feature>
<dbReference type="GO" id="GO:0003677">
    <property type="term" value="F:DNA binding"/>
    <property type="evidence" value="ECO:0007669"/>
    <property type="project" value="TreeGrafter"/>
</dbReference>
<dbReference type="GO" id="GO:0006360">
    <property type="term" value="P:transcription by RNA polymerase I"/>
    <property type="evidence" value="ECO:0007669"/>
    <property type="project" value="TreeGrafter"/>
</dbReference>
<sequence length="549" mass="61692">MEFHEMLAIAEKRQIKRDREIEEIDQMTKRRRLERMHELEQARKIQTKVKPIIDQTDGASRETVEHHSVVLKNKLRNGIAPQTLTKSSHTTPFYPQKSLPNSSVINSGSQPVRKANSEDREAKQKPKNEKSISSHGTLVQQKPKKNNLSFAELLELAKRNEAVEPKKQAFEDLIPCSVKSLYGKKENSKSSVTDNSKSHRTTSSDASKCRQPQNKKSLKTPSAEPQKSSKGSSEADANRLKKTAPNDKIKQPIDLPRPFDPKGHIGPKSNTSVSSSKSSGFAKCSETVLSKRLQSNQGNLPRPPTHISCVSDRTVPPRSGIAAQLQSVRTISSLPHDPQVKMNQSAILSKKVDKQCLEKPRRPPQTEDSNKSLTQPTRKRQTTPEPSQVKSKPKSHVQVPTAPRSNAARPPTPRQSFRPPPTPSCRGSGIAAQLGVNMAIARAVDDSESECNYSEDDYESDDSFIDDSDVVESKEYARVVRDIHKALHFDPRKYKEVNPWDDLRSMEANYREIEKEEKRSARFGAKEDALEMERDLQRKRAKMASRGLL</sequence>
<dbReference type="PANTHER" id="PTHR22691:SF8">
    <property type="entry name" value="PROTEIN SPT2 HOMOLOG"/>
    <property type="match status" value="1"/>
</dbReference>
<evidence type="ECO:0000256" key="3">
    <source>
        <dbReference type="SAM" id="MobiDB-lite"/>
    </source>
</evidence>
<dbReference type="Pfam" id="PF08243">
    <property type="entry name" value="SPT2"/>
    <property type="match status" value="1"/>
</dbReference>
<feature type="compositionally biased region" description="Basic and acidic residues" evidence="3">
    <location>
        <begin position="236"/>
        <end position="263"/>
    </location>
</feature>
<feature type="region of interest" description="Disordered" evidence="3">
    <location>
        <begin position="184"/>
        <end position="429"/>
    </location>
</feature>
<evidence type="ECO:0000313" key="5">
    <source>
        <dbReference type="Proteomes" id="UP000728185"/>
    </source>
</evidence>
<feature type="compositionally biased region" description="Polar residues" evidence="3">
    <location>
        <begin position="189"/>
        <end position="232"/>
    </location>
</feature>
<comment type="caution">
    <text evidence="4">The sequence shown here is derived from an EMBL/GenBank/DDBJ whole genome shotgun (WGS) entry which is preliminary data.</text>
</comment>
<evidence type="ECO:0000313" key="4">
    <source>
        <dbReference type="EMBL" id="KAA0189368.1"/>
    </source>
</evidence>
<dbReference type="OrthoDB" id="6259853at2759"/>
<comment type="similarity">
    <text evidence="1">Belongs to the SPT2 family.</text>
</comment>
<feature type="compositionally biased region" description="Pro residues" evidence="3">
    <location>
        <begin position="410"/>
        <end position="423"/>
    </location>
</feature>
<proteinExistence type="inferred from homology"/>
<feature type="compositionally biased region" description="Low complexity" evidence="3">
    <location>
        <begin position="268"/>
        <end position="285"/>
    </location>
</feature>
<protein>
    <recommendedName>
        <fullName evidence="6">Protein SPT2 homolog</fullName>
    </recommendedName>
</protein>
<accession>A0A8E0RU76</accession>
<gene>
    <name evidence="4" type="ORF">FBUS_09503</name>
</gene>
<name>A0A8E0RU76_9TREM</name>
<keyword evidence="5" id="KW-1185">Reference proteome</keyword>
<dbReference type="EMBL" id="LUCM01007778">
    <property type="protein sequence ID" value="KAA0189368.1"/>
    <property type="molecule type" value="Genomic_DNA"/>
</dbReference>
<organism evidence="4 5">
    <name type="scientific">Fasciolopsis buskii</name>
    <dbReference type="NCBI Taxonomy" id="27845"/>
    <lineage>
        <taxon>Eukaryota</taxon>
        <taxon>Metazoa</taxon>
        <taxon>Spiralia</taxon>
        <taxon>Lophotrochozoa</taxon>
        <taxon>Platyhelminthes</taxon>
        <taxon>Trematoda</taxon>
        <taxon>Digenea</taxon>
        <taxon>Plagiorchiida</taxon>
        <taxon>Echinostomata</taxon>
        <taxon>Echinostomatoidea</taxon>
        <taxon>Fasciolidae</taxon>
        <taxon>Fasciolopsis</taxon>
    </lineage>
</organism>
<dbReference type="GO" id="GO:0006334">
    <property type="term" value="P:nucleosome assembly"/>
    <property type="evidence" value="ECO:0007669"/>
    <property type="project" value="TreeGrafter"/>
</dbReference>
<dbReference type="AlphaFoldDB" id="A0A8E0RU76"/>
<feature type="compositionally biased region" description="Basic and acidic residues" evidence="3">
    <location>
        <begin position="115"/>
        <end position="132"/>
    </location>
</feature>
<dbReference type="Proteomes" id="UP000728185">
    <property type="component" value="Unassembled WGS sequence"/>
</dbReference>
<evidence type="ECO:0000256" key="1">
    <source>
        <dbReference type="ARBA" id="ARBA00006461"/>
    </source>
</evidence>
<dbReference type="GO" id="GO:0005730">
    <property type="term" value="C:nucleolus"/>
    <property type="evidence" value="ECO:0007669"/>
    <property type="project" value="TreeGrafter"/>
</dbReference>
<reference evidence="4" key="1">
    <citation type="submission" date="2019-05" db="EMBL/GenBank/DDBJ databases">
        <title>Annotation for the trematode Fasciolopsis buski.</title>
        <authorList>
            <person name="Choi Y.-J."/>
        </authorList>
    </citation>
    <scope>NUCLEOTIDE SEQUENCE</scope>
    <source>
        <strain evidence="4">HT</strain>
        <tissue evidence="4">Whole worm</tissue>
    </source>
</reference>
<feature type="compositionally biased region" description="Polar residues" evidence="3">
    <location>
        <begin position="324"/>
        <end position="333"/>
    </location>
</feature>
<evidence type="ECO:0008006" key="6">
    <source>
        <dbReference type="Google" id="ProtNLM"/>
    </source>
</evidence>
<evidence type="ECO:0000256" key="2">
    <source>
        <dbReference type="ARBA" id="ARBA00023054"/>
    </source>
</evidence>
<dbReference type="PANTHER" id="PTHR22691">
    <property type="entry name" value="YEAST SPT2-RELATED"/>
    <property type="match status" value="1"/>
</dbReference>
<feature type="compositionally biased region" description="Basic and acidic residues" evidence="3">
    <location>
        <begin position="350"/>
        <end position="370"/>
    </location>
</feature>
<dbReference type="SMART" id="SM00784">
    <property type="entry name" value="SPT2"/>
    <property type="match status" value="1"/>
</dbReference>
<keyword evidence="2" id="KW-0175">Coiled coil</keyword>
<dbReference type="InterPro" id="IPR013256">
    <property type="entry name" value="Chromatin_SPT2"/>
</dbReference>
<dbReference type="GO" id="GO:0042393">
    <property type="term" value="F:histone binding"/>
    <property type="evidence" value="ECO:0007669"/>
    <property type="project" value="TreeGrafter"/>
</dbReference>
<feature type="region of interest" description="Disordered" evidence="3">
    <location>
        <begin position="80"/>
        <end position="144"/>
    </location>
</feature>